<gene>
    <name evidence="2" type="ORF">DSM107010_00630</name>
</gene>
<feature type="compositionally biased region" description="Basic residues" evidence="1">
    <location>
        <begin position="1"/>
        <end position="15"/>
    </location>
</feature>
<dbReference type="Proteomes" id="UP000282574">
    <property type="component" value="Unassembled WGS sequence"/>
</dbReference>
<protein>
    <recommendedName>
        <fullName evidence="4">Helix-turn-helix domain-containing protein</fullName>
    </recommendedName>
</protein>
<feature type="region of interest" description="Disordered" evidence="1">
    <location>
        <begin position="1"/>
        <end position="45"/>
    </location>
</feature>
<reference evidence="2 3" key="1">
    <citation type="journal article" date="2019" name="Genome Biol. Evol.">
        <title>Day and night: Metabolic profiles and evolutionary relationships of six axenic non-marine cyanobacteria.</title>
        <authorList>
            <person name="Will S.E."/>
            <person name="Henke P."/>
            <person name="Boedeker C."/>
            <person name="Huang S."/>
            <person name="Brinkmann H."/>
            <person name="Rohde M."/>
            <person name="Jarek M."/>
            <person name="Friedl T."/>
            <person name="Seufert S."/>
            <person name="Schumacher M."/>
            <person name="Overmann J."/>
            <person name="Neumann-Schaal M."/>
            <person name="Petersen J."/>
        </authorList>
    </citation>
    <scope>NUCLEOTIDE SEQUENCE [LARGE SCALE GENOMIC DNA]</scope>
    <source>
        <strain evidence="2 3">SAG 39.79</strain>
    </source>
</reference>
<sequence>MFTKKHKTGRAKRRSAPAAVRAGQETPQDREQQETSLQKHVSQLRSLSSQPKKAALVDLVLDTVLQAIEQYPVERLPENPTSGTQMLVKLMQETEAHRAIDAADPLERARLRGIAARERLLNAEGGSLTISQVEELLSISRQAIHKRCSKGKLIALTTSKRGYLFPKWQFTENGVLSGLESVLAALDESEPWMQAAFMLNPNIWLDGASPLEMLRQGKIEDVLVAARASGEQGAA</sequence>
<accession>A0AB37UUG2</accession>
<proteinExistence type="predicted"/>
<organism evidence="2 3">
    <name type="scientific">Chroococcidiopsis cubana SAG 39.79</name>
    <dbReference type="NCBI Taxonomy" id="388085"/>
    <lineage>
        <taxon>Bacteria</taxon>
        <taxon>Bacillati</taxon>
        <taxon>Cyanobacteriota</taxon>
        <taxon>Cyanophyceae</taxon>
        <taxon>Chroococcidiopsidales</taxon>
        <taxon>Chroococcidiopsidaceae</taxon>
        <taxon>Chroococcidiopsis</taxon>
    </lineage>
</organism>
<dbReference type="EMBL" id="RSCK01000001">
    <property type="protein sequence ID" value="RUT14517.1"/>
    <property type="molecule type" value="Genomic_DNA"/>
</dbReference>
<name>A0AB37UUG2_9CYAN</name>
<dbReference type="RefSeq" id="WP_106165861.1">
    <property type="nucleotide sequence ID" value="NZ_JAVKZF010000005.1"/>
</dbReference>
<evidence type="ECO:0000256" key="1">
    <source>
        <dbReference type="SAM" id="MobiDB-lite"/>
    </source>
</evidence>
<dbReference type="AlphaFoldDB" id="A0AB37UUG2"/>
<feature type="compositionally biased region" description="Polar residues" evidence="1">
    <location>
        <begin position="34"/>
        <end position="45"/>
    </location>
</feature>
<evidence type="ECO:0008006" key="4">
    <source>
        <dbReference type="Google" id="ProtNLM"/>
    </source>
</evidence>
<keyword evidence="3" id="KW-1185">Reference proteome</keyword>
<comment type="caution">
    <text evidence="2">The sequence shown here is derived from an EMBL/GenBank/DDBJ whole genome shotgun (WGS) entry which is preliminary data.</text>
</comment>
<evidence type="ECO:0000313" key="2">
    <source>
        <dbReference type="EMBL" id="RUT14517.1"/>
    </source>
</evidence>
<evidence type="ECO:0000313" key="3">
    <source>
        <dbReference type="Proteomes" id="UP000282574"/>
    </source>
</evidence>